<accession>H8L6E1</accession>
<keyword evidence="2" id="KW-1185">Reference proteome</keyword>
<dbReference type="HOGENOM" id="CLU_796331_0_0_6"/>
<evidence type="ECO:0000313" key="1">
    <source>
        <dbReference type="EMBL" id="AFC86818.1"/>
    </source>
</evidence>
<proteinExistence type="predicted"/>
<dbReference type="STRING" id="767434.Fraau_2455"/>
<dbReference type="Proteomes" id="UP000005234">
    <property type="component" value="Chromosome"/>
</dbReference>
<sequence>MAGTPQPVIPPALAGDAGPATDKGRLLAMDSVSPARHWIGLLADSEDLHVLRFAEDGQVPERRKIAAAPILRGSTPLADAINELCSDWLQYSPATALVGAGLNALLPADTAPAPIEVPFELAPLARLLRPIRQPGLPDLHLLPDFAQNGILPGRIDHGTAALLGVRSSTDEADLLVGLLGEQHQWVRLDRQRVRRLVSFITPSLQRLLSGSADQSADTPTDTSADWHAGAFDFGLAVARGEEQQAGMLASLGSPQALVRSGQLAATEQGSFRHGLLIGHELLGLKRMEPDAAPHCPVILVGPEDRCLRYARALQLFGFEHVERARQAAERGLWQLARTLDHGAPEPAG</sequence>
<dbReference type="InterPro" id="IPR042257">
    <property type="entry name" value="DGOK_C"/>
</dbReference>
<dbReference type="eggNOG" id="COG3734">
    <property type="taxonomic scope" value="Bacteria"/>
</dbReference>
<dbReference type="GO" id="GO:0034194">
    <property type="term" value="P:D-galactonate catabolic process"/>
    <property type="evidence" value="ECO:0007669"/>
    <property type="project" value="InterPro"/>
</dbReference>
<dbReference type="KEGG" id="fau:Fraau_2455"/>
<dbReference type="EMBL" id="CP003350">
    <property type="protein sequence ID" value="AFC86818.1"/>
    <property type="molecule type" value="Genomic_DNA"/>
</dbReference>
<evidence type="ECO:0000313" key="2">
    <source>
        <dbReference type="Proteomes" id="UP000005234"/>
    </source>
</evidence>
<protein>
    <submittedName>
        <fullName evidence="1">2-keto-3-deoxy-galactonokinase</fullName>
    </submittedName>
</protein>
<dbReference type="InterPro" id="IPR007729">
    <property type="entry name" value="DGOK"/>
</dbReference>
<reference evidence="1" key="1">
    <citation type="submission" date="2012-02" db="EMBL/GenBank/DDBJ databases">
        <title>The complete genome of Frateuria aurantia DSM 6220.</title>
        <authorList>
            <consortium name="US DOE Joint Genome Institute (JGI-PGF)"/>
            <person name="Lucas S."/>
            <person name="Copeland A."/>
            <person name="Lapidus A."/>
            <person name="Glavina del Rio T."/>
            <person name="Dalin E."/>
            <person name="Tice H."/>
            <person name="Bruce D."/>
            <person name="Goodwin L."/>
            <person name="Pitluck S."/>
            <person name="Peters L."/>
            <person name="Ovchinnikova G."/>
            <person name="Teshima H."/>
            <person name="Kyrpides N."/>
            <person name="Mavromatis K."/>
            <person name="Ivanova N."/>
            <person name="Brettin T."/>
            <person name="Detter J.C."/>
            <person name="Han C."/>
            <person name="Larimer F."/>
            <person name="Land M."/>
            <person name="Hauser L."/>
            <person name="Markowitz V."/>
            <person name="Cheng J.-F."/>
            <person name="Hugenholtz P."/>
            <person name="Woyke T."/>
            <person name="Wu D."/>
            <person name="Brambilla E."/>
            <person name="Klenk H.-P."/>
            <person name="Eisen J.A."/>
        </authorList>
    </citation>
    <scope>NUCLEOTIDE SEQUENCE</scope>
    <source>
        <strain evidence="1">DSM 6220</strain>
    </source>
</reference>
<organism evidence="1 2">
    <name type="scientific">Frateuria aurantia (strain ATCC 33424 / DSM 6220 / KCTC 2777 / LMG 1558 / NBRC 3245 / NCIMB 13370)</name>
    <name type="common">Acetobacter aurantius</name>
    <dbReference type="NCBI Taxonomy" id="767434"/>
    <lineage>
        <taxon>Bacteria</taxon>
        <taxon>Pseudomonadati</taxon>
        <taxon>Pseudomonadota</taxon>
        <taxon>Gammaproteobacteria</taxon>
        <taxon>Lysobacterales</taxon>
        <taxon>Rhodanobacteraceae</taxon>
        <taxon>Frateuria</taxon>
    </lineage>
</organism>
<gene>
    <name evidence="1" type="ordered locus">Fraau_2455</name>
</gene>
<dbReference type="Pfam" id="PF05035">
    <property type="entry name" value="DGOK"/>
    <property type="match status" value="1"/>
</dbReference>
<dbReference type="Gene3D" id="3.30.420.310">
    <property type="entry name" value="2-keto-3-deoxy-galactonokinase, C-terminal domain"/>
    <property type="match status" value="1"/>
</dbReference>
<dbReference type="AlphaFoldDB" id="H8L6E1"/>
<name>H8L6E1_FRAAD</name>
<dbReference type="GO" id="GO:0008671">
    <property type="term" value="F:2-dehydro-3-deoxygalactonokinase activity"/>
    <property type="evidence" value="ECO:0007669"/>
    <property type="project" value="InterPro"/>
</dbReference>
<keyword evidence="1" id="KW-0808">Transferase</keyword>
<keyword evidence="1" id="KW-0418">Kinase</keyword>